<sequence length="197" mass="21808">MAVRHAASRLSSLNSMLLVCDVQERFRSSVKYFEEIVQSTKRLIDAAKLLDMKVIATEQYPKGLGHTVSELDLNKHNIPVFEKKKFSMCIPSVTEILESCHSVILCGIETHVCVLRTALDMLEKGIAVHVVADAVSSRSQIDRMFGLRQMEAAGAILTTSECVILGLLGGADHPKFREVQKLIIQLAPDTGLLQYPM</sequence>
<reference evidence="4 5" key="1">
    <citation type="submission" date="2018-08" db="EMBL/GenBank/DDBJ databases">
        <authorList>
            <person name="Laetsch R D."/>
            <person name="Stevens L."/>
            <person name="Kumar S."/>
            <person name="Blaxter L. M."/>
        </authorList>
    </citation>
    <scope>NUCLEOTIDE SEQUENCE [LARGE SCALE GENOMIC DNA]</scope>
</reference>
<gene>
    <name evidence="4" type="ORF">NLS_LOCUS2442</name>
</gene>
<dbReference type="SUPFAM" id="SSF52499">
    <property type="entry name" value="Isochorismatase-like hydrolases"/>
    <property type="match status" value="1"/>
</dbReference>
<dbReference type="AlphaFoldDB" id="A0A3P6SWG3"/>
<dbReference type="Pfam" id="PF00857">
    <property type="entry name" value="Isochorismatase"/>
    <property type="match status" value="1"/>
</dbReference>
<dbReference type="InterPro" id="IPR036380">
    <property type="entry name" value="Isochorismatase-like_sf"/>
</dbReference>
<dbReference type="CDD" id="cd01012">
    <property type="entry name" value="YcaC_related"/>
    <property type="match status" value="1"/>
</dbReference>
<dbReference type="FunFam" id="3.40.50.850:FF:000001">
    <property type="entry name" value="Isochorismatase domain-containing protein 1"/>
    <property type="match status" value="1"/>
</dbReference>
<comment type="similarity">
    <text evidence="1">Belongs to the isochorismatase family.</text>
</comment>
<protein>
    <recommendedName>
        <fullName evidence="2">Isochorismatase domain-containing protein 1</fullName>
    </recommendedName>
</protein>
<proteinExistence type="inferred from homology"/>
<evidence type="ECO:0000313" key="5">
    <source>
        <dbReference type="Proteomes" id="UP000277928"/>
    </source>
</evidence>
<dbReference type="PANTHER" id="PTHR14119:SF17">
    <property type="entry name" value="ISOCHORISMATASE DOMAIN-CONTAINING PROTEIN 1"/>
    <property type="match status" value="1"/>
</dbReference>
<evidence type="ECO:0000256" key="1">
    <source>
        <dbReference type="ARBA" id="ARBA00006336"/>
    </source>
</evidence>
<dbReference type="Gene3D" id="3.40.50.850">
    <property type="entry name" value="Isochorismatase-like"/>
    <property type="match status" value="1"/>
</dbReference>
<dbReference type="STRING" id="42156.A0A3P6SWG3"/>
<dbReference type="InterPro" id="IPR050993">
    <property type="entry name" value="Isochorismatase_domain"/>
</dbReference>
<dbReference type="Proteomes" id="UP000277928">
    <property type="component" value="Unassembled WGS sequence"/>
</dbReference>
<dbReference type="EMBL" id="UYRX01000112">
    <property type="protein sequence ID" value="VDK74353.1"/>
    <property type="molecule type" value="Genomic_DNA"/>
</dbReference>
<dbReference type="InterPro" id="IPR000868">
    <property type="entry name" value="Isochorismatase-like_dom"/>
</dbReference>
<evidence type="ECO:0000313" key="4">
    <source>
        <dbReference type="EMBL" id="VDK74353.1"/>
    </source>
</evidence>
<organism evidence="4 5">
    <name type="scientific">Litomosoides sigmodontis</name>
    <name type="common">Filarial nematode worm</name>
    <dbReference type="NCBI Taxonomy" id="42156"/>
    <lineage>
        <taxon>Eukaryota</taxon>
        <taxon>Metazoa</taxon>
        <taxon>Ecdysozoa</taxon>
        <taxon>Nematoda</taxon>
        <taxon>Chromadorea</taxon>
        <taxon>Rhabditida</taxon>
        <taxon>Spirurina</taxon>
        <taxon>Spiruromorpha</taxon>
        <taxon>Filarioidea</taxon>
        <taxon>Onchocercidae</taxon>
        <taxon>Litomosoides</taxon>
    </lineage>
</organism>
<evidence type="ECO:0000259" key="3">
    <source>
        <dbReference type="Pfam" id="PF00857"/>
    </source>
</evidence>
<evidence type="ECO:0000256" key="2">
    <source>
        <dbReference type="ARBA" id="ARBA00040688"/>
    </source>
</evidence>
<dbReference type="OrthoDB" id="269496at2759"/>
<dbReference type="PANTHER" id="PTHR14119">
    <property type="entry name" value="HYDROLASE"/>
    <property type="match status" value="1"/>
</dbReference>
<name>A0A3P6SWG3_LITSI</name>
<keyword evidence="5" id="KW-1185">Reference proteome</keyword>
<accession>A0A3P6SWG3</accession>
<dbReference type="OMA" id="HVCVFQT"/>
<feature type="domain" description="Isochorismatase-like" evidence="3">
    <location>
        <begin position="15"/>
        <end position="161"/>
    </location>
</feature>